<dbReference type="FunFam" id="2.60.120.650:FF:000061">
    <property type="entry name" value="Glucosamine 6-phosphate N-acetyltransferase"/>
    <property type="match status" value="1"/>
</dbReference>
<reference evidence="8 9" key="1">
    <citation type="journal article" date="2023" name="Insect Mol. Biol.">
        <title>Genome sequencing provides insights into the evolution of gene families encoding plant cell wall-degrading enzymes in longhorned beetles.</title>
        <authorList>
            <person name="Shin N.R."/>
            <person name="Okamura Y."/>
            <person name="Kirsch R."/>
            <person name="Pauchet Y."/>
        </authorList>
    </citation>
    <scope>NUCLEOTIDE SEQUENCE [LARGE SCALE GENOMIC DNA]</scope>
    <source>
        <strain evidence="8">EAD_L_NR</strain>
    </source>
</reference>
<dbReference type="Gene3D" id="2.60.120.650">
    <property type="entry name" value="Cupin"/>
    <property type="match status" value="1"/>
</dbReference>
<dbReference type="InterPro" id="IPR041667">
    <property type="entry name" value="Cupin_8"/>
</dbReference>
<evidence type="ECO:0000256" key="2">
    <source>
        <dbReference type="ARBA" id="ARBA00004123"/>
    </source>
</evidence>
<evidence type="ECO:0000256" key="3">
    <source>
        <dbReference type="ARBA" id="ARBA00022723"/>
    </source>
</evidence>
<dbReference type="GO" id="GO:0046872">
    <property type="term" value="F:metal ion binding"/>
    <property type="evidence" value="ECO:0007669"/>
    <property type="project" value="UniProtKB-KW"/>
</dbReference>
<accession>A0AAV8W8G9</accession>
<dbReference type="EMBL" id="JANEYG010000007">
    <property type="protein sequence ID" value="KAJ8922340.1"/>
    <property type="molecule type" value="Genomic_DNA"/>
</dbReference>
<comment type="caution">
    <text evidence="8">The sequence shown here is derived from an EMBL/GenBank/DDBJ whole genome shotgun (WGS) entry which is preliminary data.</text>
</comment>
<evidence type="ECO:0000313" key="8">
    <source>
        <dbReference type="EMBL" id="KAJ8922340.1"/>
    </source>
</evidence>
<evidence type="ECO:0000256" key="5">
    <source>
        <dbReference type="ARBA" id="ARBA00023004"/>
    </source>
</evidence>
<name>A0AAV8W8G9_9CUCU</name>
<dbReference type="GO" id="GO:0051864">
    <property type="term" value="F:histone H3K36 demethylase activity"/>
    <property type="evidence" value="ECO:0007669"/>
    <property type="project" value="TreeGrafter"/>
</dbReference>
<evidence type="ECO:0000256" key="6">
    <source>
        <dbReference type="ARBA" id="ARBA00023242"/>
    </source>
</evidence>
<evidence type="ECO:0000259" key="7">
    <source>
        <dbReference type="PROSITE" id="PS51184"/>
    </source>
</evidence>
<keyword evidence="5" id="KW-0408">Iron</keyword>
<dbReference type="PANTHER" id="PTHR12461">
    <property type="entry name" value="HYPOXIA-INDUCIBLE FACTOR 1 ALPHA INHIBITOR-RELATED"/>
    <property type="match status" value="1"/>
</dbReference>
<feature type="domain" description="JmjC" evidence="7">
    <location>
        <begin position="281"/>
        <end position="418"/>
    </location>
</feature>
<keyword evidence="3" id="KW-0479">Metal-binding</keyword>
<comment type="cofactor">
    <cofactor evidence="1">
        <name>Fe(2+)</name>
        <dbReference type="ChEBI" id="CHEBI:29033"/>
    </cofactor>
</comment>
<sequence length="418" mass="47995">MFAASEAESLIRRLTNLIKSQEELITHTNVISSVSQTLQRCFFYSIRNDEAPSATENAKKLFEIESVLDYVQDELNTGHWSEVPVPTRSCFTAASFIKCLLLLKLTTTFDAKLLKQCLKCLDLGLLLGAPLIENCELLTEAAKRLSEEINRVGEDSGIHSSKTNKRKLSNDYKVHFEKLCAIEVDGIECPSLEQFHREYFSTQIPVKLKGCMEHWPATNKWLDVNYLLHIAGDRTVPVEIGSHYVDENWTQKLMTLKDFIKKHYLDNDSDIGYLAQHNLFDQITELKEDIRIPEYCCLSEDTENDTEPDINAWFGPKGTVSPLHHDPKNNILAQVYGTKQLLLFSPKDSSYLYPHEGKLLFNTAQVDPSCPDLVKHPQFVKAKMYKCLLEPGEMLFIPMKWWHHVTALEKSFSVSFWW</sequence>
<comment type="subcellular location">
    <subcellularLocation>
        <location evidence="2">Nucleus</location>
    </subcellularLocation>
</comment>
<evidence type="ECO:0000256" key="4">
    <source>
        <dbReference type="ARBA" id="ARBA00023002"/>
    </source>
</evidence>
<dbReference type="SUPFAM" id="SSF51197">
    <property type="entry name" value="Clavaminate synthase-like"/>
    <property type="match status" value="1"/>
</dbReference>
<keyword evidence="6" id="KW-0539">Nucleus</keyword>
<keyword evidence="9" id="KW-1185">Reference proteome</keyword>
<dbReference type="AlphaFoldDB" id="A0AAV8W8G9"/>
<dbReference type="PROSITE" id="PS51184">
    <property type="entry name" value="JMJC"/>
    <property type="match status" value="1"/>
</dbReference>
<dbReference type="Pfam" id="PF13621">
    <property type="entry name" value="Cupin_8"/>
    <property type="match status" value="1"/>
</dbReference>
<gene>
    <name evidence="8" type="ORF">NQ315_004283</name>
</gene>
<dbReference type="InterPro" id="IPR003347">
    <property type="entry name" value="JmjC_dom"/>
</dbReference>
<evidence type="ECO:0000256" key="1">
    <source>
        <dbReference type="ARBA" id="ARBA00001954"/>
    </source>
</evidence>
<proteinExistence type="predicted"/>
<dbReference type="Proteomes" id="UP001159042">
    <property type="component" value="Unassembled WGS sequence"/>
</dbReference>
<dbReference type="SMART" id="SM00558">
    <property type="entry name" value="JmjC"/>
    <property type="match status" value="1"/>
</dbReference>
<dbReference type="GO" id="GO:0005634">
    <property type="term" value="C:nucleus"/>
    <property type="evidence" value="ECO:0007669"/>
    <property type="project" value="UniProtKB-SubCell"/>
</dbReference>
<keyword evidence="4" id="KW-0560">Oxidoreductase</keyword>
<dbReference type="PANTHER" id="PTHR12461:SF106">
    <property type="entry name" value="BIFUNCTIONAL PEPTIDASE AND ARGINYL-HYDROXYLASE JMJD5"/>
    <property type="match status" value="1"/>
</dbReference>
<organism evidence="8 9">
    <name type="scientific">Exocentrus adspersus</name>
    <dbReference type="NCBI Taxonomy" id="1586481"/>
    <lineage>
        <taxon>Eukaryota</taxon>
        <taxon>Metazoa</taxon>
        <taxon>Ecdysozoa</taxon>
        <taxon>Arthropoda</taxon>
        <taxon>Hexapoda</taxon>
        <taxon>Insecta</taxon>
        <taxon>Pterygota</taxon>
        <taxon>Neoptera</taxon>
        <taxon>Endopterygota</taxon>
        <taxon>Coleoptera</taxon>
        <taxon>Polyphaga</taxon>
        <taxon>Cucujiformia</taxon>
        <taxon>Chrysomeloidea</taxon>
        <taxon>Cerambycidae</taxon>
        <taxon>Lamiinae</taxon>
        <taxon>Acanthocinini</taxon>
        <taxon>Exocentrus</taxon>
    </lineage>
</organism>
<evidence type="ECO:0000313" key="9">
    <source>
        <dbReference type="Proteomes" id="UP001159042"/>
    </source>
</evidence>
<protein>
    <recommendedName>
        <fullName evidence="7">JmjC domain-containing protein</fullName>
    </recommendedName>
</protein>